<evidence type="ECO:0000313" key="3">
    <source>
        <dbReference type="EnsemblPlants" id="OPUNC08G03010.1"/>
    </source>
</evidence>
<dbReference type="STRING" id="4537.A0A0E0LRB5"/>
<dbReference type="SMART" id="SM00490">
    <property type="entry name" value="HELICc"/>
    <property type="match status" value="1"/>
</dbReference>
<reference evidence="3" key="1">
    <citation type="submission" date="2015-04" db="UniProtKB">
        <authorList>
            <consortium name="EnsemblPlants"/>
        </authorList>
    </citation>
    <scope>IDENTIFICATION</scope>
</reference>
<dbReference type="InterPro" id="IPR001650">
    <property type="entry name" value="Helicase_C-like"/>
</dbReference>
<evidence type="ECO:0000259" key="2">
    <source>
        <dbReference type="PROSITE" id="PS51194"/>
    </source>
</evidence>
<dbReference type="HOGENOM" id="CLU_1707172_0_0_1"/>
<accession>A0A0E0LRB5</accession>
<evidence type="ECO:0000313" key="4">
    <source>
        <dbReference type="Proteomes" id="UP000026962"/>
    </source>
</evidence>
<dbReference type="Gene3D" id="3.40.50.300">
    <property type="entry name" value="P-loop containing nucleotide triphosphate hydrolases"/>
    <property type="match status" value="1"/>
</dbReference>
<protein>
    <recommendedName>
        <fullName evidence="2">Helicase C-terminal domain-containing protein</fullName>
    </recommendedName>
</protein>
<dbReference type="InterPro" id="IPR027417">
    <property type="entry name" value="P-loop_NTPase"/>
</dbReference>
<evidence type="ECO:0000256" key="1">
    <source>
        <dbReference type="ARBA" id="ARBA00022884"/>
    </source>
</evidence>
<reference evidence="3" key="2">
    <citation type="submission" date="2018-05" db="EMBL/GenBank/DDBJ databases">
        <title>OpunRS2 (Oryza punctata Reference Sequence Version 2).</title>
        <authorList>
            <person name="Zhang J."/>
            <person name="Kudrna D."/>
            <person name="Lee S."/>
            <person name="Talag J."/>
            <person name="Welchert J."/>
            <person name="Wing R.A."/>
        </authorList>
    </citation>
    <scope>NUCLEOTIDE SEQUENCE [LARGE SCALE GENOMIC DNA]</scope>
</reference>
<dbReference type="SUPFAM" id="SSF52540">
    <property type="entry name" value="P-loop containing nucleoside triphosphate hydrolases"/>
    <property type="match status" value="1"/>
</dbReference>
<feature type="domain" description="Helicase C-terminal" evidence="2">
    <location>
        <begin position="1"/>
        <end position="154"/>
    </location>
</feature>
<dbReference type="PANTHER" id="PTHR47958">
    <property type="entry name" value="ATP-DEPENDENT RNA HELICASE DBP3"/>
    <property type="match status" value="1"/>
</dbReference>
<dbReference type="Pfam" id="PF00271">
    <property type="entry name" value="Helicase_C"/>
    <property type="match status" value="1"/>
</dbReference>
<organism evidence="3">
    <name type="scientific">Oryza punctata</name>
    <name type="common">Red rice</name>
    <dbReference type="NCBI Taxonomy" id="4537"/>
    <lineage>
        <taxon>Eukaryota</taxon>
        <taxon>Viridiplantae</taxon>
        <taxon>Streptophyta</taxon>
        <taxon>Embryophyta</taxon>
        <taxon>Tracheophyta</taxon>
        <taxon>Spermatophyta</taxon>
        <taxon>Magnoliopsida</taxon>
        <taxon>Liliopsida</taxon>
        <taxon>Poales</taxon>
        <taxon>Poaceae</taxon>
        <taxon>BOP clade</taxon>
        <taxon>Oryzoideae</taxon>
        <taxon>Oryzeae</taxon>
        <taxon>Oryzinae</taxon>
        <taxon>Oryza</taxon>
    </lineage>
</organism>
<name>A0A0E0LRB5_ORYPU</name>
<dbReference type="Proteomes" id="UP000026962">
    <property type="component" value="Chromosome 8"/>
</dbReference>
<dbReference type="PROSITE" id="PS51194">
    <property type="entry name" value="HELICASE_CTER"/>
    <property type="match status" value="1"/>
</dbReference>
<proteinExistence type="predicted"/>
<keyword evidence="4" id="KW-1185">Reference proteome</keyword>
<sequence length="154" mass="17629">MLTKPVEIQVGGRSVVNKDVTQLVEVQPENERFLRLLELLGEWFDKGKSWISMPIFTWWEDQTDCESTLADFKSNVCNLLIATSVAARGLDVKELEPVVNYDVPNHHEDYVHHAGRTGRAGRKGFALTKRSGMHQILSRLWSSLNRLFHRTLKA</sequence>
<dbReference type="EnsemblPlants" id="OPUNC08G03010.1">
    <property type="protein sequence ID" value="OPUNC08G03010.1"/>
    <property type="gene ID" value="OPUNC08G03010"/>
</dbReference>
<dbReference type="eggNOG" id="KOG0334">
    <property type="taxonomic scope" value="Eukaryota"/>
</dbReference>
<dbReference type="Gramene" id="OPUNC08G03010.1">
    <property type="protein sequence ID" value="OPUNC08G03010.1"/>
    <property type="gene ID" value="OPUNC08G03010"/>
</dbReference>
<dbReference type="AlphaFoldDB" id="A0A0E0LRB5"/>
<keyword evidence="1" id="KW-0694">RNA-binding</keyword>
<dbReference type="GO" id="GO:0003723">
    <property type="term" value="F:RNA binding"/>
    <property type="evidence" value="ECO:0007669"/>
    <property type="project" value="UniProtKB-KW"/>
</dbReference>
<dbReference type="CDD" id="cd18787">
    <property type="entry name" value="SF2_C_DEAD"/>
    <property type="match status" value="1"/>
</dbReference>